<dbReference type="SUPFAM" id="SSF48498">
    <property type="entry name" value="Tetracyclin repressor-like, C-terminal domain"/>
    <property type="match status" value="1"/>
</dbReference>
<dbReference type="Pfam" id="PF00440">
    <property type="entry name" value="TetR_N"/>
    <property type="match status" value="1"/>
</dbReference>
<dbReference type="PANTHER" id="PTHR30055">
    <property type="entry name" value="HTH-TYPE TRANSCRIPTIONAL REGULATOR RUTR"/>
    <property type="match status" value="1"/>
</dbReference>
<dbReference type="InterPro" id="IPR050109">
    <property type="entry name" value="HTH-type_TetR-like_transc_reg"/>
</dbReference>
<dbReference type="Gene3D" id="1.10.357.10">
    <property type="entry name" value="Tetracycline Repressor, domain 2"/>
    <property type="match status" value="1"/>
</dbReference>
<reference evidence="6 7" key="1">
    <citation type="submission" date="2020-03" db="EMBL/GenBank/DDBJ databases">
        <title>Draft genome of Streptomyces sp. ventii, isolated from the Axial Seamount in the Pacific Ocean, and resequencing of the two type strains Streptomyces lonarensis strain NCL 716 and Streptomyces bohaiensis strain 11A07.</title>
        <authorList>
            <person name="Loughran R.M."/>
            <person name="Pfannmuller K.M."/>
            <person name="Wasson B.J."/>
            <person name="Deadmond M.C."/>
            <person name="Paddock B.E."/>
            <person name="Koyack M.J."/>
            <person name="Gallegos D.A."/>
            <person name="Mitchell E.A."/>
            <person name="Ushijima B."/>
            <person name="Saw J.H."/>
            <person name="Mcphail K.L."/>
            <person name="Videau P."/>
        </authorList>
    </citation>
    <scope>NUCLEOTIDE SEQUENCE [LARGE SCALE GENOMIC DNA]</scope>
    <source>
        <strain evidence="6 7">NCL716</strain>
    </source>
</reference>
<keyword evidence="7" id="KW-1185">Reference proteome</keyword>
<feature type="DNA-binding region" description="H-T-H motif" evidence="4">
    <location>
        <begin position="42"/>
        <end position="61"/>
    </location>
</feature>
<dbReference type="GO" id="GO:0000976">
    <property type="term" value="F:transcription cis-regulatory region binding"/>
    <property type="evidence" value="ECO:0007669"/>
    <property type="project" value="TreeGrafter"/>
</dbReference>
<dbReference type="PRINTS" id="PR00455">
    <property type="entry name" value="HTHTETR"/>
</dbReference>
<dbReference type="PROSITE" id="PS50977">
    <property type="entry name" value="HTH_TETR_2"/>
    <property type="match status" value="1"/>
</dbReference>
<sequence length="219" mass="22960">MSPQHAAGVAANGGLRADAARNRDRIVAAAREVFAAEGQKAPLDEIARSAGVGNATLYRHFPTRRDLVVAVVRDVSERAADRAEDALAAGVDPFEALRGLFLAGVEERVGVMCTMLGTADGDPGRRAAGDRLTQVVERLASRARATGALRADVTAGDILLAIGRLTRPLPDGSECRLDGDLVRRQLLIFLDGLRAPAATQLPGTGPSVADLRRVPAGRS</sequence>
<keyword evidence="1" id="KW-0805">Transcription regulation</keyword>
<keyword evidence="2 4" id="KW-0238">DNA-binding</keyword>
<gene>
    <name evidence="6" type="ORF">HCN56_22975</name>
</gene>
<evidence type="ECO:0000313" key="6">
    <source>
        <dbReference type="EMBL" id="NJQ08366.1"/>
    </source>
</evidence>
<keyword evidence="3" id="KW-0804">Transcription</keyword>
<name>A0A7X6I161_9ACTN</name>
<comment type="caution">
    <text evidence="6">The sequence shown here is derived from an EMBL/GenBank/DDBJ whole genome shotgun (WGS) entry which is preliminary data.</text>
</comment>
<dbReference type="GO" id="GO:0003700">
    <property type="term" value="F:DNA-binding transcription factor activity"/>
    <property type="evidence" value="ECO:0007669"/>
    <property type="project" value="TreeGrafter"/>
</dbReference>
<dbReference type="InterPro" id="IPR036271">
    <property type="entry name" value="Tet_transcr_reg_TetR-rel_C_sf"/>
</dbReference>
<dbReference type="InterPro" id="IPR009057">
    <property type="entry name" value="Homeodomain-like_sf"/>
</dbReference>
<organism evidence="6 7">
    <name type="scientific">Streptomyces lonarensis</name>
    <dbReference type="NCBI Taxonomy" id="700599"/>
    <lineage>
        <taxon>Bacteria</taxon>
        <taxon>Bacillati</taxon>
        <taxon>Actinomycetota</taxon>
        <taxon>Actinomycetes</taxon>
        <taxon>Kitasatosporales</taxon>
        <taxon>Streptomycetaceae</taxon>
        <taxon>Streptomyces</taxon>
    </lineage>
</organism>
<evidence type="ECO:0000256" key="4">
    <source>
        <dbReference type="PROSITE-ProRule" id="PRU00335"/>
    </source>
</evidence>
<feature type="domain" description="HTH tetR-type" evidence="5">
    <location>
        <begin position="20"/>
        <end position="79"/>
    </location>
</feature>
<proteinExistence type="predicted"/>
<evidence type="ECO:0000256" key="1">
    <source>
        <dbReference type="ARBA" id="ARBA00023015"/>
    </source>
</evidence>
<dbReference type="PANTHER" id="PTHR30055:SF234">
    <property type="entry name" value="HTH-TYPE TRANSCRIPTIONAL REGULATOR BETI"/>
    <property type="match status" value="1"/>
</dbReference>
<evidence type="ECO:0000256" key="3">
    <source>
        <dbReference type="ARBA" id="ARBA00023163"/>
    </source>
</evidence>
<dbReference type="InterPro" id="IPR001647">
    <property type="entry name" value="HTH_TetR"/>
</dbReference>
<dbReference type="EMBL" id="JAAVJD010000289">
    <property type="protein sequence ID" value="NJQ08366.1"/>
    <property type="molecule type" value="Genomic_DNA"/>
</dbReference>
<dbReference type="AlphaFoldDB" id="A0A7X6I161"/>
<dbReference type="SUPFAM" id="SSF46689">
    <property type="entry name" value="Homeodomain-like"/>
    <property type="match status" value="1"/>
</dbReference>
<accession>A0A7X6I161</accession>
<evidence type="ECO:0000313" key="7">
    <source>
        <dbReference type="Proteomes" id="UP000578686"/>
    </source>
</evidence>
<evidence type="ECO:0000259" key="5">
    <source>
        <dbReference type="PROSITE" id="PS50977"/>
    </source>
</evidence>
<evidence type="ECO:0000256" key="2">
    <source>
        <dbReference type="ARBA" id="ARBA00023125"/>
    </source>
</evidence>
<dbReference type="RefSeq" id="WP_167974188.1">
    <property type="nucleotide sequence ID" value="NZ_BHZG01000708.1"/>
</dbReference>
<protein>
    <submittedName>
        <fullName evidence="6">TetR/AcrR family transcriptional regulator</fullName>
    </submittedName>
</protein>
<dbReference type="Proteomes" id="UP000578686">
    <property type="component" value="Unassembled WGS sequence"/>
</dbReference>